<sequence>MTATPGEGRGFFPRSPKGAYAWLLLAAVALLALNLRAGATSIGPLLAEIQAGLPLSDTGAGILTALPGFVFAATGLFAVGLSARFGLHRALGIITVAILLGLALRPFLPLPLFFAFTVLCLSGMAMGNVLAPVFVKQHFPNRIGAMMALYTTSLAIGATVPTAVSQPLAQVLPGGWKSALAFWASFALITLAVLIAVILRKDPRGVPLGVRQPSRLGAVARSRKARWIAAFFGLQSMNAYIQFGWIPQIYRDAGLDPVSAGWMLTIIAGMGIPGGLLMPGLATRLRDKRPLVLALAALLVVGYGGLLLAPTSVPWLWALALGISGFCFPLAITLISIRSRDVAVTTSLSGFTQSIGYFAAGLGPFVIGVLVDITGGWRAPLITLAALAIALAVAGIKACAPGDVDDELPVTA</sequence>
<comment type="caution">
    <text evidence="2">The sequence shown here is derived from an EMBL/GenBank/DDBJ whole genome shotgun (WGS) entry which is preliminary data.</text>
</comment>
<evidence type="ECO:0000313" key="2">
    <source>
        <dbReference type="EMBL" id="OKL53575.1"/>
    </source>
</evidence>
<keyword evidence="1" id="KW-0812">Transmembrane</keyword>
<accession>A0A1Q5Q1J8</accession>
<dbReference type="GO" id="GO:0022857">
    <property type="term" value="F:transmembrane transporter activity"/>
    <property type="evidence" value="ECO:0007669"/>
    <property type="project" value="InterPro"/>
</dbReference>
<keyword evidence="3" id="KW-1185">Reference proteome</keyword>
<proteinExistence type="predicted"/>
<dbReference type="PANTHER" id="PTHR23523">
    <property type="match status" value="1"/>
</dbReference>
<protein>
    <recommendedName>
        <fullName evidence="4">MFS transporter</fullName>
    </recommendedName>
</protein>
<evidence type="ECO:0000256" key="1">
    <source>
        <dbReference type="SAM" id="Phobius"/>
    </source>
</evidence>
<dbReference type="InterPro" id="IPR011701">
    <property type="entry name" value="MFS"/>
</dbReference>
<keyword evidence="1" id="KW-1133">Transmembrane helix</keyword>
<feature type="transmembrane region" description="Helical" evidence="1">
    <location>
        <begin position="225"/>
        <end position="246"/>
    </location>
</feature>
<name>A0A1Q5Q1J8_9ACTO</name>
<feature type="transmembrane region" description="Helical" evidence="1">
    <location>
        <begin position="59"/>
        <end position="83"/>
    </location>
</feature>
<reference evidence="3" key="1">
    <citation type="submission" date="2016-12" db="EMBL/GenBank/DDBJ databases">
        <authorList>
            <person name="Meng X."/>
        </authorList>
    </citation>
    <scope>NUCLEOTIDE SEQUENCE [LARGE SCALE GENOMIC DNA]</scope>
    <source>
        <strain evidence="3">DSM 19116</strain>
    </source>
</reference>
<organism evidence="2 3">
    <name type="scientific">Bowdeniella nasicola</name>
    <dbReference type="NCBI Taxonomy" id="208480"/>
    <lineage>
        <taxon>Bacteria</taxon>
        <taxon>Bacillati</taxon>
        <taxon>Actinomycetota</taxon>
        <taxon>Actinomycetes</taxon>
        <taxon>Actinomycetales</taxon>
        <taxon>Actinomycetaceae</taxon>
        <taxon>Bowdeniella</taxon>
    </lineage>
</organism>
<dbReference type="RefSeq" id="WP_073716961.1">
    <property type="nucleotide sequence ID" value="NZ_MQVR01000052.1"/>
</dbReference>
<evidence type="ECO:0000313" key="3">
    <source>
        <dbReference type="Proteomes" id="UP000185628"/>
    </source>
</evidence>
<dbReference type="Pfam" id="PF07690">
    <property type="entry name" value="MFS_1"/>
    <property type="match status" value="1"/>
</dbReference>
<dbReference type="EMBL" id="MQVR01000052">
    <property type="protein sequence ID" value="OKL53575.1"/>
    <property type="molecule type" value="Genomic_DNA"/>
</dbReference>
<evidence type="ECO:0008006" key="4">
    <source>
        <dbReference type="Google" id="ProtNLM"/>
    </source>
</evidence>
<dbReference type="AlphaFoldDB" id="A0A1Q5Q1J8"/>
<feature type="transmembrane region" description="Helical" evidence="1">
    <location>
        <begin position="147"/>
        <end position="168"/>
    </location>
</feature>
<feature type="transmembrane region" description="Helical" evidence="1">
    <location>
        <begin position="114"/>
        <end position="135"/>
    </location>
</feature>
<feature type="transmembrane region" description="Helical" evidence="1">
    <location>
        <begin position="180"/>
        <end position="199"/>
    </location>
</feature>
<dbReference type="Proteomes" id="UP000185628">
    <property type="component" value="Unassembled WGS sequence"/>
</dbReference>
<feature type="transmembrane region" description="Helical" evidence="1">
    <location>
        <begin position="258"/>
        <end position="278"/>
    </location>
</feature>
<dbReference type="InterPro" id="IPR036259">
    <property type="entry name" value="MFS_trans_sf"/>
</dbReference>
<dbReference type="OrthoDB" id="5317164at2"/>
<dbReference type="Gene3D" id="1.20.1250.20">
    <property type="entry name" value="MFS general substrate transporter like domains"/>
    <property type="match status" value="2"/>
</dbReference>
<feature type="transmembrane region" description="Helical" evidence="1">
    <location>
        <begin position="19"/>
        <end position="39"/>
    </location>
</feature>
<dbReference type="PANTHER" id="PTHR23523:SF2">
    <property type="entry name" value="2-NITROIMIDAZOLE TRANSPORTER"/>
    <property type="match status" value="1"/>
</dbReference>
<feature type="transmembrane region" description="Helical" evidence="1">
    <location>
        <begin position="90"/>
        <end position="108"/>
    </location>
</feature>
<feature type="transmembrane region" description="Helical" evidence="1">
    <location>
        <begin position="348"/>
        <end position="371"/>
    </location>
</feature>
<keyword evidence="1" id="KW-0472">Membrane</keyword>
<feature type="transmembrane region" description="Helical" evidence="1">
    <location>
        <begin position="290"/>
        <end position="309"/>
    </location>
</feature>
<dbReference type="SUPFAM" id="SSF103473">
    <property type="entry name" value="MFS general substrate transporter"/>
    <property type="match status" value="1"/>
</dbReference>
<dbReference type="STRING" id="208480.SAMN02910418_00175"/>
<feature type="transmembrane region" description="Helical" evidence="1">
    <location>
        <begin position="377"/>
        <end position="396"/>
    </location>
</feature>
<feature type="transmembrane region" description="Helical" evidence="1">
    <location>
        <begin position="315"/>
        <end position="336"/>
    </location>
</feature>
<dbReference type="InterPro" id="IPR052524">
    <property type="entry name" value="MFS_Cyanate_Porter"/>
</dbReference>
<gene>
    <name evidence="2" type="ORF">BSZ39_08740</name>
</gene>